<accession>A0A198AEA8</accession>
<dbReference type="Proteomes" id="UP000078454">
    <property type="component" value="Unassembled WGS sequence"/>
</dbReference>
<dbReference type="Pfam" id="PF12684">
    <property type="entry name" value="DUF3799"/>
    <property type="match status" value="1"/>
</dbReference>
<organism evidence="2 3">
    <name type="scientific">Paenibacillus oryzisoli</name>
    <dbReference type="NCBI Taxonomy" id="1850517"/>
    <lineage>
        <taxon>Bacteria</taxon>
        <taxon>Bacillati</taxon>
        <taxon>Bacillota</taxon>
        <taxon>Bacilli</taxon>
        <taxon>Bacillales</taxon>
        <taxon>Paenibacillaceae</taxon>
        <taxon>Paenibacillus</taxon>
    </lineage>
</organism>
<evidence type="ECO:0000313" key="2">
    <source>
        <dbReference type="EMBL" id="OAS19278.1"/>
    </source>
</evidence>
<keyword evidence="3" id="KW-1185">Reference proteome</keyword>
<sequence length="262" mass="30014">MLTLTNQNYHSEEANKQYMSNSQYKDFLACEAMAMAKINGWSESAPGVFGVGSYVHAAFEGTLEEYKLENADVIYNAKGKPYADYEKADQMIGVIKSDPFCMFILQGQKEVIMTAGFAGAVWKIKQDSYNPDKSIFADIKTVKSIRDKYWDNDRGYVSFVEAYKYDTQMAIYAEIEKRWAKRQNWLKPLIVAVSKEDIPDKEVIGFDDNDIERELGVIASNMPRIMSVKTGMEEPNRCEKCRFCRESKQLKGITHYLDLLVV</sequence>
<dbReference type="InterPro" id="IPR024432">
    <property type="entry name" value="Put_RecE_PDDEXK-like_dom"/>
</dbReference>
<dbReference type="Gene3D" id="3.90.320.10">
    <property type="match status" value="1"/>
</dbReference>
<evidence type="ECO:0000259" key="1">
    <source>
        <dbReference type="Pfam" id="PF12684"/>
    </source>
</evidence>
<dbReference type="AlphaFoldDB" id="A0A198AEA8"/>
<dbReference type="EMBL" id="LYPB01000058">
    <property type="protein sequence ID" value="OAS19278.1"/>
    <property type="molecule type" value="Genomic_DNA"/>
</dbReference>
<proteinExistence type="predicted"/>
<comment type="caution">
    <text evidence="2">The sequence shown here is derived from an EMBL/GenBank/DDBJ whole genome shotgun (WGS) entry which is preliminary data.</text>
</comment>
<evidence type="ECO:0000313" key="3">
    <source>
        <dbReference type="Proteomes" id="UP000078454"/>
    </source>
</evidence>
<dbReference type="InterPro" id="IPR011604">
    <property type="entry name" value="PDDEXK-like_dom_sf"/>
</dbReference>
<reference evidence="2 3" key="1">
    <citation type="submission" date="2016-05" db="EMBL/GenBank/DDBJ databases">
        <title>Paenibacillus sp. 1ZS3-15 nov., isolated from the rhizosphere soil.</title>
        <authorList>
            <person name="Zhang X.X."/>
            <person name="Zhang J."/>
        </authorList>
    </citation>
    <scope>NUCLEOTIDE SEQUENCE [LARGE SCALE GENOMIC DNA]</scope>
    <source>
        <strain evidence="2 3">1ZS3-15</strain>
    </source>
</reference>
<gene>
    <name evidence="2" type="ORF">A8708_26575</name>
</gene>
<protein>
    <recommendedName>
        <fullName evidence="1">Putative exodeoxyribonuclease 8 PDDEXK-like domain-containing protein</fullName>
    </recommendedName>
</protein>
<feature type="domain" description="Putative exodeoxyribonuclease 8 PDDEXK-like" evidence="1">
    <location>
        <begin position="20"/>
        <end position="246"/>
    </location>
</feature>
<dbReference type="RefSeq" id="WP_068663676.1">
    <property type="nucleotide sequence ID" value="NZ_LYPB01000058.1"/>
</dbReference>
<dbReference type="STRING" id="1850517.A8708_26575"/>
<name>A0A198AEA8_9BACL</name>